<feature type="domain" description="Peptidase M20 dimerisation" evidence="3">
    <location>
        <begin position="211"/>
        <end position="310"/>
    </location>
</feature>
<sequence length="445" mass="47256">MIRSRLLLLPLFTAAAFAQAPTSKEIEPVYPDAHALYLDLHQNPELSAHETQTAAKLAARLRSSGYDVTEHVGGTGVVAILKNGPGPTIMLRTELDALPVEEKTGLPYSSKVRTKDDAGHDVPVMHACGHDLHMAALLGTAEIMAHSKDTWHGTLMLIGQPAEETIGGAEGMVRDGLFTRFAKPDVAVALHVGNELPAGMVAITPGTYNTNADSVRIVIYGKGGHGAKPNTTIDPVVIAARTILALQTIVSREVNPGEMAVVTVGYVQAGTKNNIIPDQAEMGLTVRTFKQDVRKQVLAAITRITKAEAEAAGAPREPLTDRYEGTDSVYNNPALAERLRIPLEAALGKNNVVTAEPITPSEDFSVFVAQGVPGFYFSLGGADPEKFAQAKATGTMLPSNHSPLFAPAADPALRTGIIGEVTVLRNLLNTSAKELRKLTAEQASH</sequence>
<dbReference type="PANTHER" id="PTHR11014:SF63">
    <property type="entry name" value="METALLOPEPTIDASE, PUTATIVE (AFU_ORTHOLOGUE AFUA_6G09600)-RELATED"/>
    <property type="match status" value="1"/>
</dbReference>
<dbReference type="SUPFAM" id="SSF53187">
    <property type="entry name" value="Zn-dependent exopeptidases"/>
    <property type="match status" value="1"/>
</dbReference>
<dbReference type="Gene3D" id="3.30.70.360">
    <property type="match status" value="1"/>
</dbReference>
<keyword evidence="2" id="KW-0732">Signal</keyword>
<proteinExistence type="predicted"/>
<dbReference type="InterPro" id="IPR002933">
    <property type="entry name" value="Peptidase_M20"/>
</dbReference>
<dbReference type="Proteomes" id="UP000238701">
    <property type="component" value="Unassembled WGS sequence"/>
</dbReference>
<protein>
    <submittedName>
        <fullName evidence="4">Peptidase M20D, amidohydrolase</fullName>
        <ecNumber evidence="4">3.5.1.32</ecNumber>
    </submittedName>
</protein>
<dbReference type="PANTHER" id="PTHR11014">
    <property type="entry name" value="PEPTIDASE M20 FAMILY MEMBER"/>
    <property type="match status" value="1"/>
</dbReference>
<evidence type="ECO:0000313" key="4">
    <source>
        <dbReference type="EMBL" id="SPF37886.1"/>
    </source>
</evidence>
<accession>A0A2U3KE17</accession>
<dbReference type="GO" id="GO:0050118">
    <property type="term" value="F:N-acetyldiaminopimelate deacetylase activity"/>
    <property type="evidence" value="ECO:0007669"/>
    <property type="project" value="UniProtKB-ARBA"/>
</dbReference>
<evidence type="ECO:0000313" key="5">
    <source>
        <dbReference type="Proteomes" id="UP000238701"/>
    </source>
</evidence>
<dbReference type="FunFam" id="3.30.70.360:FF:000001">
    <property type="entry name" value="N-acetyldiaminopimelate deacetylase"/>
    <property type="match status" value="1"/>
</dbReference>
<dbReference type="OrthoDB" id="9776731at2"/>
<reference evidence="5" key="1">
    <citation type="submission" date="2018-02" db="EMBL/GenBank/DDBJ databases">
        <authorList>
            <person name="Hausmann B."/>
        </authorList>
    </citation>
    <scope>NUCLEOTIDE SEQUENCE [LARGE SCALE GENOMIC DNA]</scope>
    <source>
        <strain evidence="5">Peat soil MAG SbA1</strain>
    </source>
</reference>
<dbReference type="GO" id="GO:0047980">
    <property type="term" value="F:hippurate hydrolase activity"/>
    <property type="evidence" value="ECO:0007669"/>
    <property type="project" value="UniProtKB-EC"/>
</dbReference>
<dbReference type="InterPro" id="IPR017439">
    <property type="entry name" value="Amidohydrolase"/>
</dbReference>
<dbReference type="EC" id="3.5.1.32" evidence="4"/>
<dbReference type="NCBIfam" id="TIGR01891">
    <property type="entry name" value="amidohydrolases"/>
    <property type="match status" value="1"/>
</dbReference>
<name>A0A2U3KE17_9BACT</name>
<dbReference type="Pfam" id="PF07687">
    <property type="entry name" value="M20_dimer"/>
    <property type="match status" value="1"/>
</dbReference>
<feature type="chain" id="PRO_5015786739" evidence="2">
    <location>
        <begin position="21"/>
        <end position="445"/>
    </location>
</feature>
<dbReference type="InterPro" id="IPR011650">
    <property type="entry name" value="Peptidase_M20_dimer"/>
</dbReference>
<dbReference type="Gene3D" id="3.40.630.10">
    <property type="entry name" value="Zn peptidases"/>
    <property type="match status" value="1"/>
</dbReference>
<gene>
    <name evidence="4" type="ORF">SBA1_190018</name>
</gene>
<dbReference type="SUPFAM" id="SSF55031">
    <property type="entry name" value="Bacterial exopeptidase dimerisation domain"/>
    <property type="match status" value="1"/>
</dbReference>
<dbReference type="InterPro" id="IPR036264">
    <property type="entry name" value="Bact_exopeptidase_dim_dom"/>
</dbReference>
<dbReference type="EMBL" id="OMOD01000101">
    <property type="protein sequence ID" value="SPF37886.1"/>
    <property type="molecule type" value="Genomic_DNA"/>
</dbReference>
<evidence type="ECO:0000256" key="2">
    <source>
        <dbReference type="SAM" id="SignalP"/>
    </source>
</evidence>
<evidence type="ECO:0000259" key="3">
    <source>
        <dbReference type="Pfam" id="PF07687"/>
    </source>
</evidence>
<dbReference type="Pfam" id="PF01546">
    <property type="entry name" value="Peptidase_M20"/>
    <property type="match status" value="1"/>
</dbReference>
<organism evidence="4 5">
    <name type="scientific">Candidatus Sulfotelmatobacter kueseliae</name>
    <dbReference type="NCBI Taxonomy" id="2042962"/>
    <lineage>
        <taxon>Bacteria</taxon>
        <taxon>Pseudomonadati</taxon>
        <taxon>Acidobacteriota</taxon>
        <taxon>Terriglobia</taxon>
        <taxon>Terriglobales</taxon>
        <taxon>Candidatus Korobacteraceae</taxon>
        <taxon>Candidatus Sulfotelmatobacter</taxon>
    </lineage>
</organism>
<evidence type="ECO:0000256" key="1">
    <source>
        <dbReference type="ARBA" id="ARBA00022801"/>
    </source>
</evidence>
<feature type="signal peptide" evidence="2">
    <location>
        <begin position="1"/>
        <end position="20"/>
    </location>
</feature>
<dbReference type="AlphaFoldDB" id="A0A2U3KE17"/>
<keyword evidence="1 4" id="KW-0378">Hydrolase</keyword>
<dbReference type="GO" id="GO:0019877">
    <property type="term" value="P:diaminopimelate biosynthetic process"/>
    <property type="evidence" value="ECO:0007669"/>
    <property type="project" value="UniProtKB-ARBA"/>
</dbReference>